<dbReference type="PROSITE" id="PS50181">
    <property type="entry name" value="FBOX"/>
    <property type="match status" value="1"/>
</dbReference>
<dbReference type="InterPro" id="IPR036047">
    <property type="entry name" value="F-box-like_dom_sf"/>
</dbReference>
<feature type="compositionally biased region" description="Basic and acidic residues" evidence="1">
    <location>
        <begin position="75"/>
        <end position="92"/>
    </location>
</feature>
<dbReference type="AlphaFoldDB" id="A0AAV7Y9Y8"/>
<feature type="region of interest" description="Disordered" evidence="1">
    <location>
        <begin position="1"/>
        <end position="93"/>
    </location>
</feature>
<sequence>MNRKRSKSPLTKINLKKKRKNKQPEQIAKDHEIFVLSEKSNRKKIRRNFKGKKKEKEAKKKKKKKKKKKHKQRKKEKENETEHENKKEKENSVQELIEISSSDYVLENTMNDYIDLELYFKESGGKNNQNKHSICQPINPESEEENLRPFEELGTNERLELLKKTNINDLVKEELKQKDLETIISVILNSKIILTDKVIKKQIDKTLKTNHSPIKKVLPNTKKREKLKRTLIEKLLISYNANLYKEDEDELGEKEKNQLPLLFSKPETITKKQLRSLSFHELKQLASVYQIINPTRKKHSLLQTLKIHSFTLEKLRTKCFKKRESILGCRKELARRLLALKIFQKQSLWGSDLFPSEILLHCFGYLSPKHLSKVALTCSHWNSISSDNTIWRNIAKQLFKPNDPIFYHEKNILNDEKKEKHNDDEVIVVLDDDNDDEDEDDNFGGDGDDYDNNDDDDDHDHDNEMEKNEIGYLNGNKILWKKLISKRMSRCCYLCSSKTRDTFLNWGDYFCKKCLGGIQNSEINRTQLLKSYPLNKIDSNRIPHDQRHYRKFRYSGTTYMYKVTRVYDEIYHIYGSLTFAERFPRSKNIHSELLNYGILELPFSPKSPIKSKKITSLFMDYCVNKRNISLKAICKKYSKQYFAKITEKKLMDLISLYFANYPSLKSHLEKLVDFNRIKDLNINPLLIIRKKVIVYMRELRCEKLDKELLKVNIIKNSSEIFDKIIQNSDSYRKFILTEIPFTNIYGIRKLFKFNSELFEKTDFEKLVQTCLNEVL</sequence>
<proteinExistence type="predicted"/>
<comment type="caution">
    <text evidence="3">The sequence shown here is derived from an EMBL/GenBank/DDBJ whole genome shotgun (WGS) entry which is preliminary data.</text>
</comment>
<feature type="region of interest" description="Disordered" evidence="1">
    <location>
        <begin position="428"/>
        <end position="467"/>
    </location>
</feature>
<dbReference type="Gene3D" id="1.20.1280.50">
    <property type="match status" value="1"/>
</dbReference>
<dbReference type="SUPFAM" id="SSF81383">
    <property type="entry name" value="F-box domain"/>
    <property type="match status" value="1"/>
</dbReference>
<protein>
    <recommendedName>
        <fullName evidence="2">F-box domain-containing protein</fullName>
    </recommendedName>
</protein>
<gene>
    <name evidence="3" type="ORF">M0812_27358</name>
</gene>
<feature type="region of interest" description="Disordered" evidence="1">
    <location>
        <begin position="127"/>
        <end position="147"/>
    </location>
</feature>
<feature type="domain" description="F-box" evidence="2">
    <location>
        <begin position="354"/>
        <end position="394"/>
    </location>
</feature>
<evidence type="ECO:0000313" key="3">
    <source>
        <dbReference type="EMBL" id="KAJ3424930.1"/>
    </source>
</evidence>
<evidence type="ECO:0000256" key="1">
    <source>
        <dbReference type="SAM" id="MobiDB-lite"/>
    </source>
</evidence>
<dbReference type="SMART" id="SM00256">
    <property type="entry name" value="FBOX"/>
    <property type="match status" value="1"/>
</dbReference>
<feature type="compositionally biased region" description="Acidic residues" evidence="1">
    <location>
        <begin position="430"/>
        <end position="459"/>
    </location>
</feature>
<name>A0AAV7Y9Y8_9EUKA</name>
<feature type="compositionally biased region" description="Basic residues" evidence="1">
    <location>
        <begin position="41"/>
        <end position="74"/>
    </location>
</feature>
<evidence type="ECO:0000259" key="2">
    <source>
        <dbReference type="PROSITE" id="PS50181"/>
    </source>
</evidence>
<organism evidence="3 4">
    <name type="scientific">Anaeramoeba flamelloides</name>
    <dbReference type="NCBI Taxonomy" id="1746091"/>
    <lineage>
        <taxon>Eukaryota</taxon>
        <taxon>Metamonada</taxon>
        <taxon>Anaeramoebidae</taxon>
        <taxon>Anaeramoeba</taxon>
    </lineage>
</organism>
<dbReference type="Proteomes" id="UP001146793">
    <property type="component" value="Unassembled WGS sequence"/>
</dbReference>
<evidence type="ECO:0000313" key="4">
    <source>
        <dbReference type="Proteomes" id="UP001146793"/>
    </source>
</evidence>
<dbReference type="Pfam" id="PF12937">
    <property type="entry name" value="F-box-like"/>
    <property type="match status" value="1"/>
</dbReference>
<accession>A0AAV7Y9Y8</accession>
<dbReference type="EMBL" id="JANTQA010000070">
    <property type="protein sequence ID" value="KAJ3424930.1"/>
    <property type="molecule type" value="Genomic_DNA"/>
</dbReference>
<dbReference type="InterPro" id="IPR001810">
    <property type="entry name" value="F-box_dom"/>
</dbReference>
<reference evidence="3" key="1">
    <citation type="submission" date="2022-08" db="EMBL/GenBank/DDBJ databases">
        <title>Novel sulphate-reducing endosymbionts in the free-living metamonad Anaeramoeba.</title>
        <authorList>
            <person name="Jerlstrom-Hultqvist J."/>
            <person name="Cepicka I."/>
            <person name="Gallot-Lavallee L."/>
            <person name="Salas-Leiva D."/>
            <person name="Curtis B.A."/>
            <person name="Zahonova K."/>
            <person name="Pipaliya S."/>
            <person name="Dacks J."/>
            <person name="Roger A.J."/>
        </authorList>
    </citation>
    <scope>NUCLEOTIDE SEQUENCE</scope>
    <source>
        <strain evidence="3">Busselton2</strain>
    </source>
</reference>